<evidence type="ECO:0000313" key="2">
    <source>
        <dbReference type="EMBL" id="RDB30076.1"/>
    </source>
</evidence>
<dbReference type="AlphaFoldDB" id="A0A369KGN2"/>
<sequence length="120" mass="13430">MISNVFPHKSKWRQRTRRLFGRLRPELTLHYAFRDNCHAPFTLSASFPAHFSNNSGARHTASSRTRPITSHPARSSAASSFRFNTDAAVSVTLKWLADTSRPHKGSAGNRLEDDVVAEPV</sequence>
<dbReference type="InParanoid" id="A0A369KGN2"/>
<reference evidence="2" key="1">
    <citation type="submission" date="2018-04" db="EMBL/GenBank/DDBJ databases">
        <title>Whole genome sequencing of Hypsizygus marmoreus.</title>
        <authorList>
            <person name="Choi I.-G."/>
            <person name="Min B."/>
            <person name="Kim J.-G."/>
            <person name="Kim S."/>
            <person name="Oh Y.-L."/>
            <person name="Kong W.-S."/>
            <person name="Park H."/>
            <person name="Jeong J."/>
            <person name="Song E.-S."/>
        </authorList>
    </citation>
    <scope>NUCLEOTIDE SEQUENCE [LARGE SCALE GENOMIC DNA]</scope>
    <source>
        <strain evidence="2">51987-8</strain>
    </source>
</reference>
<comment type="caution">
    <text evidence="2">The sequence shown here is derived from an EMBL/GenBank/DDBJ whole genome shotgun (WGS) entry which is preliminary data.</text>
</comment>
<organism evidence="2 3">
    <name type="scientific">Hypsizygus marmoreus</name>
    <name type="common">White beech mushroom</name>
    <name type="synonym">Agaricus marmoreus</name>
    <dbReference type="NCBI Taxonomy" id="39966"/>
    <lineage>
        <taxon>Eukaryota</taxon>
        <taxon>Fungi</taxon>
        <taxon>Dikarya</taxon>
        <taxon>Basidiomycota</taxon>
        <taxon>Agaricomycotina</taxon>
        <taxon>Agaricomycetes</taxon>
        <taxon>Agaricomycetidae</taxon>
        <taxon>Agaricales</taxon>
        <taxon>Tricholomatineae</taxon>
        <taxon>Lyophyllaceae</taxon>
        <taxon>Hypsizygus</taxon>
    </lineage>
</organism>
<evidence type="ECO:0000313" key="3">
    <source>
        <dbReference type="Proteomes" id="UP000076154"/>
    </source>
</evidence>
<feature type="region of interest" description="Disordered" evidence="1">
    <location>
        <begin position="100"/>
        <end position="120"/>
    </location>
</feature>
<gene>
    <name evidence="2" type="ORF">Hypma_014022</name>
</gene>
<protein>
    <submittedName>
        <fullName evidence="2">Uncharacterized protein</fullName>
    </submittedName>
</protein>
<proteinExistence type="predicted"/>
<dbReference type="Proteomes" id="UP000076154">
    <property type="component" value="Unassembled WGS sequence"/>
</dbReference>
<keyword evidence="3" id="KW-1185">Reference proteome</keyword>
<feature type="region of interest" description="Disordered" evidence="1">
    <location>
        <begin position="54"/>
        <end position="76"/>
    </location>
</feature>
<feature type="compositionally biased region" description="Polar residues" evidence="1">
    <location>
        <begin position="54"/>
        <end position="68"/>
    </location>
</feature>
<dbReference type="EMBL" id="LUEZ02000009">
    <property type="protein sequence ID" value="RDB30076.1"/>
    <property type="molecule type" value="Genomic_DNA"/>
</dbReference>
<accession>A0A369KGN2</accession>
<name>A0A369KGN2_HYPMA</name>
<evidence type="ECO:0000256" key="1">
    <source>
        <dbReference type="SAM" id="MobiDB-lite"/>
    </source>
</evidence>